<evidence type="ECO:0000256" key="2">
    <source>
        <dbReference type="ARBA" id="ARBA00022679"/>
    </source>
</evidence>
<proteinExistence type="predicted"/>
<dbReference type="GO" id="GO:0052913">
    <property type="term" value="F:16S rRNA (guanine(966)-N(2))-methyltransferase activity"/>
    <property type="evidence" value="ECO:0007669"/>
    <property type="project" value="UniProtKB-EC"/>
</dbReference>
<dbReference type="NCBIfam" id="TIGR00095">
    <property type="entry name" value="16S rRNA (guanine(966)-N(2))-methyltransferase RsmD"/>
    <property type="match status" value="1"/>
</dbReference>
<evidence type="ECO:0000313" key="4">
    <source>
        <dbReference type="Proteomes" id="UP001203880"/>
    </source>
</evidence>
<dbReference type="EMBL" id="JAMFMB010000002">
    <property type="protein sequence ID" value="MCL6282345.1"/>
    <property type="molecule type" value="Genomic_DNA"/>
</dbReference>
<dbReference type="EC" id="2.1.1.171" evidence="3"/>
<keyword evidence="4" id="KW-1185">Reference proteome</keyword>
<dbReference type="Proteomes" id="UP001203880">
    <property type="component" value="Unassembled WGS sequence"/>
</dbReference>
<comment type="caution">
    <text evidence="3">The sequence shown here is derived from an EMBL/GenBank/DDBJ whole genome shotgun (WGS) entry which is preliminary data.</text>
</comment>
<protein>
    <submittedName>
        <fullName evidence="3">16S rRNA (Guanine(966)-N(2))-methyltransferase RsmD</fullName>
        <ecNumber evidence="3">2.1.1.171</ecNumber>
    </submittedName>
</protein>
<sequence length="193" mass="20828">MRIVAGQFRGRALASLGKGDAGAHLRPTTDRVRESLFNVLTHQVGFDGLRVLDLFAGTGALGLEALSRGAAHVTFVDDGRVAQGLIHKNIDLTISADQTDLIRRDATRLGANPGAAYDLIFLDPPYGKNLGQKALMTALEGGWIADDALVVWEESQPMAAPEGFSLYDQRKYGDTHISLMWRVETSNTGAQHA</sequence>
<evidence type="ECO:0000313" key="3">
    <source>
        <dbReference type="EMBL" id="MCL6282345.1"/>
    </source>
</evidence>
<dbReference type="CDD" id="cd02440">
    <property type="entry name" value="AdoMet_MTases"/>
    <property type="match status" value="1"/>
</dbReference>
<evidence type="ECO:0000256" key="1">
    <source>
        <dbReference type="ARBA" id="ARBA00022603"/>
    </source>
</evidence>
<dbReference type="InterPro" id="IPR002052">
    <property type="entry name" value="DNA_methylase_N6_adenine_CS"/>
</dbReference>
<keyword evidence="2 3" id="KW-0808">Transferase</keyword>
<dbReference type="PANTHER" id="PTHR43542:SF1">
    <property type="entry name" value="METHYLTRANSFERASE"/>
    <property type="match status" value="1"/>
</dbReference>
<dbReference type="InterPro" id="IPR004398">
    <property type="entry name" value="RNA_MeTrfase_RsmD"/>
</dbReference>
<dbReference type="PROSITE" id="PS00092">
    <property type="entry name" value="N6_MTASE"/>
    <property type="match status" value="1"/>
</dbReference>
<dbReference type="PANTHER" id="PTHR43542">
    <property type="entry name" value="METHYLTRANSFERASE"/>
    <property type="match status" value="1"/>
</dbReference>
<reference evidence="3" key="1">
    <citation type="submission" date="2022-05" db="EMBL/GenBank/DDBJ databases">
        <authorList>
            <person name="Park J.-S."/>
        </authorList>
    </citation>
    <scope>NUCLEOTIDE SEQUENCE</scope>
    <source>
        <strain evidence="3">2012CJ41-6</strain>
    </source>
</reference>
<accession>A0ABT0PXM9</accession>
<dbReference type="Gene3D" id="3.40.50.150">
    <property type="entry name" value="Vaccinia Virus protein VP39"/>
    <property type="match status" value="1"/>
</dbReference>
<dbReference type="Pfam" id="PF03602">
    <property type="entry name" value="Cons_hypoth95"/>
    <property type="match status" value="1"/>
</dbReference>
<keyword evidence="1 3" id="KW-0489">Methyltransferase</keyword>
<dbReference type="PIRSF" id="PIRSF004553">
    <property type="entry name" value="CHP00095"/>
    <property type="match status" value="1"/>
</dbReference>
<organism evidence="3 4">
    <name type="scientific">Ruegeria spongiae</name>
    <dbReference type="NCBI Taxonomy" id="2942209"/>
    <lineage>
        <taxon>Bacteria</taxon>
        <taxon>Pseudomonadati</taxon>
        <taxon>Pseudomonadota</taxon>
        <taxon>Alphaproteobacteria</taxon>
        <taxon>Rhodobacterales</taxon>
        <taxon>Roseobacteraceae</taxon>
        <taxon>Ruegeria</taxon>
    </lineage>
</organism>
<gene>
    <name evidence="3" type="primary">rsmD</name>
    <name evidence="3" type="ORF">M3P21_02290</name>
</gene>
<dbReference type="SUPFAM" id="SSF53335">
    <property type="entry name" value="S-adenosyl-L-methionine-dependent methyltransferases"/>
    <property type="match status" value="1"/>
</dbReference>
<dbReference type="InterPro" id="IPR029063">
    <property type="entry name" value="SAM-dependent_MTases_sf"/>
</dbReference>
<dbReference type="RefSeq" id="WP_249706467.1">
    <property type="nucleotide sequence ID" value="NZ_JAMFMB010000002.1"/>
</dbReference>
<name>A0ABT0PXM9_9RHOB</name>